<evidence type="ECO:0000313" key="1">
    <source>
        <dbReference type="EMBL" id="KAH3898424.1"/>
    </source>
</evidence>
<dbReference type="AlphaFoldDB" id="A0A9D4SAB0"/>
<dbReference type="Proteomes" id="UP000828390">
    <property type="component" value="Unassembled WGS sequence"/>
</dbReference>
<accession>A0A9D4SAB0</accession>
<protein>
    <submittedName>
        <fullName evidence="1">Uncharacterized protein</fullName>
    </submittedName>
</protein>
<reference evidence="1" key="1">
    <citation type="journal article" date="2019" name="bioRxiv">
        <title>The Genome of the Zebra Mussel, Dreissena polymorpha: A Resource for Invasive Species Research.</title>
        <authorList>
            <person name="McCartney M.A."/>
            <person name="Auch B."/>
            <person name="Kono T."/>
            <person name="Mallez S."/>
            <person name="Zhang Y."/>
            <person name="Obille A."/>
            <person name="Becker A."/>
            <person name="Abrahante J.E."/>
            <person name="Garbe J."/>
            <person name="Badalamenti J.P."/>
            <person name="Herman A."/>
            <person name="Mangelson H."/>
            <person name="Liachko I."/>
            <person name="Sullivan S."/>
            <person name="Sone E.D."/>
            <person name="Koren S."/>
            <person name="Silverstein K.A.T."/>
            <person name="Beckman K.B."/>
            <person name="Gohl D.M."/>
        </authorList>
    </citation>
    <scope>NUCLEOTIDE SEQUENCE</scope>
    <source>
        <strain evidence="1">Duluth1</strain>
        <tissue evidence="1">Whole animal</tissue>
    </source>
</reference>
<keyword evidence="2" id="KW-1185">Reference proteome</keyword>
<comment type="caution">
    <text evidence="1">The sequence shown here is derived from an EMBL/GenBank/DDBJ whole genome shotgun (WGS) entry which is preliminary data.</text>
</comment>
<reference evidence="1" key="2">
    <citation type="submission" date="2020-11" db="EMBL/GenBank/DDBJ databases">
        <authorList>
            <person name="McCartney M.A."/>
            <person name="Auch B."/>
            <person name="Kono T."/>
            <person name="Mallez S."/>
            <person name="Becker A."/>
            <person name="Gohl D.M."/>
            <person name="Silverstein K.A.T."/>
            <person name="Koren S."/>
            <person name="Bechman K.B."/>
            <person name="Herman A."/>
            <person name="Abrahante J.E."/>
            <person name="Garbe J."/>
        </authorList>
    </citation>
    <scope>NUCLEOTIDE SEQUENCE</scope>
    <source>
        <strain evidence="1">Duluth1</strain>
        <tissue evidence="1">Whole animal</tissue>
    </source>
</reference>
<proteinExistence type="predicted"/>
<dbReference type="EMBL" id="JAIWYP010000001">
    <property type="protein sequence ID" value="KAH3898424.1"/>
    <property type="molecule type" value="Genomic_DNA"/>
</dbReference>
<evidence type="ECO:0000313" key="2">
    <source>
        <dbReference type="Proteomes" id="UP000828390"/>
    </source>
</evidence>
<organism evidence="1 2">
    <name type="scientific">Dreissena polymorpha</name>
    <name type="common">Zebra mussel</name>
    <name type="synonym">Mytilus polymorpha</name>
    <dbReference type="NCBI Taxonomy" id="45954"/>
    <lineage>
        <taxon>Eukaryota</taxon>
        <taxon>Metazoa</taxon>
        <taxon>Spiralia</taxon>
        <taxon>Lophotrochozoa</taxon>
        <taxon>Mollusca</taxon>
        <taxon>Bivalvia</taxon>
        <taxon>Autobranchia</taxon>
        <taxon>Heteroconchia</taxon>
        <taxon>Euheterodonta</taxon>
        <taxon>Imparidentia</taxon>
        <taxon>Neoheterodontei</taxon>
        <taxon>Myida</taxon>
        <taxon>Dreissenoidea</taxon>
        <taxon>Dreissenidae</taxon>
        <taxon>Dreissena</taxon>
    </lineage>
</organism>
<name>A0A9D4SAB0_DREPO</name>
<gene>
    <name evidence="1" type="ORF">DPMN_022655</name>
</gene>
<sequence>MSKTQIEHNAKVEGGFIGAILPALATAGLATGLRTVKLLTKLVDQVLRIKRKSEEVVKDASKKIFTYIKMQRYSMPIHKFIHQSKRPPPASVKWLSHENLAHPEEPLYG</sequence>